<accession>A0A8R1UKZ6</accession>
<keyword evidence="1" id="KW-0175">Coiled coil</keyword>
<feature type="region of interest" description="Disordered" evidence="2">
    <location>
        <begin position="11"/>
        <end position="125"/>
    </location>
</feature>
<feature type="compositionally biased region" description="Pro residues" evidence="2">
    <location>
        <begin position="43"/>
        <end position="56"/>
    </location>
</feature>
<feature type="compositionally biased region" description="Basic residues" evidence="2">
    <location>
        <begin position="97"/>
        <end position="107"/>
    </location>
</feature>
<dbReference type="EnsemblMetazoa" id="PPA30966.1">
    <property type="protein sequence ID" value="PPA30966.1"/>
    <property type="gene ID" value="WBGene00203831"/>
</dbReference>
<proteinExistence type="predicted"/>
<evidence type="ECO:0000256" key="2">
    <source>
        <dbReference type="SAM" id="MobiDB-lite"/>
    </source>
</evidence>
<feature type="coiled-coil region" evidence="1">
    <location>
        <begin position="934"/>
        <end position="978"/>
    </location>
</feature>
<sequence>MVCSLCHHHINPSSACPDATRHARLSTPTGNEQKRVGDKSAPFSPPPFQAKSPPPHLRSRLSTRSIQGQPNRSSEARRRKKRDSVKNAPRTPVPPSRQKKPLSKKNSKTLEDKRSSSSDHESDNEGSIKFLQADLIKKVKKYDKAWFEHTAEHDPGVFVDTKQYAFFERIRKSQSIRGFSSATFGLSSTVFYSNADCLHYIDIDGDNPRVEFMKQSGEVTCLTSSPDHSFLAFGINDHSNEGGGAAIRVLDASTMEAVIDVSHPNKVTSMCISQGSESLVALSEASTDMIKLTVFDMKQLKQSAIGDLVPNTDSARWEISFCPADEGIVCVFGGDYAYLLRVLNGYVDKFSQIHFDDVTCHSWASDVTMAFGTTRSSIRLYRETLPLQVVDLSESYAAFVNSEIPECSVVAMTFTIRKFAVATQNGILLVFPMHEGNPQWEEAISIVNLVYTNGKQLLVSCLRHINGTMKDGGRIVTVKHLKEVTNASISNEFIATLDGDGDIVISARNTGRIISYSQIKDVLGIFFTNQLYQLVVVTKLGVTAFEVAFHALEPREDLIVQPFVYCCSNHCRSLVALFQSHRFDIYNTTDFSKVCGYGTNLKKVNRLRLPNSTPSWWSVADQRKRERLCEMKRVSAPIISAPQGISKAVFADTDDFLTVLGVNDQIFVYDCRRGDLVWCVETKLQFYTDILHVGNNAFVLNKRFAVTRFRNGKDFGQLSMHTSTLGYQSSSHLLAGRGELAFLGTACGQLLVSRTADIEDPELFMQHCHYPLSYLSIHNDNLIIGSRTGCVVVVCLETSAYEPLHHDDYVLWPHSRIYNFTYLIQEIDLERNIIRKETDSFVKAYTKRRDEEVEKLREECDRSVKGMKERVKKIEEAFEMSEQEKQATIANLKKLYEDEFAAQHAELVKQMDESFEGQRADMIASFHETEHRIVVQKKRVEDDLKQKQHELEEERRRLERAMIQMNELQNEHSEENMNQRRREEIRILESELWNEKATSVQLGEQRDRAQNECSKEKTAVLVRDEKISEIQDDLTTTTAKCAAMMAELDVARRTEFQLRLANKTITASLNSKSEELEKTRVMAHRYERHLREVEARLDDISKCVYNARVLEHKVLGLLAYVNAHPHHT</sequence>
<organism evidence="3 4">
    <name type="scientific">Pristionchus pacificus</name>
    <name type="common">Parasitic nematode worm</name>
    <dbReference type="NCBI Taxonomy" id="54126"/>
    <lineage>
        <taxon>Eukaryota</taxon>
        <taxon>Metazoa</taxon>
        <taxon>Ecdysozoa</taxon>
        <taxon>Nematoda</taxon>
        <taxon>Chromadorea</taxon>
        <taxon>Rhabditida</taxon>
        <taxon>Rhabditina</taxon>
        <taxon>Diplogasteromorpha</taxon>
        <taxon>Diplogasteroidea</taxon>
        <taxon>Neodiplogasteridae</taxon>
        <taxon>Pristionchus</taxon>
    </lineage>
</organism>
<dbReference type="Proteomes" id="UP000005239">
    <property type="component" value="Unassembled WGS sequence"/>
</dbReference>
<reference evidence="4" key="1">
    <citation type="journal article" date="2008" name="Nat. Genet.">
        <title>The Pristionchus pacificus genome provides a unique perspective on nematode lifestyle and parasitism.</title>
        <authorList>
            <person name="Dieterich C."/>
            <person name="Clifton S.W."/>
            <person name="Schuster L.N."/>
            <person name="Chinwalla A."/>
            <person name="Delehaunty K."/>
            <person name="Dinkelacker I."/>
            <person name="Fulton L."/>
            <person name="Fulton R."/>
            <person name="Godfrey J."/>
            <person name="Minx P."/>
            <person name="Mitreva M."/>
            <person name="Roeseler W."/>
            <person name="Tian H."/>
            <person name="Witte H."/>
            <person name="Yang S.P."/>
            <person name="Wilson R.K."/>
            <person name="Sommer R.J."/>
        </authorList>
    </citation>
    <scope>NUCLEOTIDE SEQUENCE [LARGE SCALE GENOMIC DNA]</scope>
    <source>
        <strain evidence="4">PS312</strain>
    </source>
</reference>
<dbReference type="Gene3D" id="2.130.10.10">
    <property type="entry name" value="YVTN repeat-like/Quinoprotein amine dehydrogenase"/>
    <property type="match status" value="1"/>
</dbReference>
<feature type="compositionally biased region" description="Basic and acidic residues" evidence="2">
    <location>
        <begin position="108"/>
        <end position="123"/>
    </location>
</feature>
<feature type="coiled-coil region" evidence="1">
    <location>
        <begin position="857"/>
        <end position="884"/>
    </location>
</feature>
<dbReference type="SUPFAM" id="SSF50978">
    <property type="entry name" value="WD40 repeat-like"/>
    <property type="match status" value="1"/>
</dbReference>
<dbReference type="AlphaFoldDB" id="A0A8R1UKZ6"/>
<dbReference type="InterPro" id="IPR015943">
    <property type="entry name" value="WD40/YVTN_repeat-like_dom_sf"/>
</dbReference>
<reference evidence="3" key="2">
    <citation type="submission" date="2022-06" db="UniProtKB">
        <authorList>
            <consortium name="EnsemblMetazoa"/>
        </authorList>
    </citation>
    <scope>IDENTIFICATION</scope>
    <source>
        <strain evidence="3">PS312</strain>
    </source>
</reference>
<protein>
    <submittedName>
        <fullName evidence="3">Uncharacterized protein</fullName>
    </submittedName>
</protein>
<dbReference type="PANTHER" id="PTHR32215:SF0">
    <property type="entry name" value="CILIA- AND FLAGELLA-ASSOCIATED PROTEIN 57"/>
    <property type="match status" value="1"/>
</dbReference>
<evidence type="ECO:0000256" key="1">
    <source>
        <dbReference type="SAM" id="Coils"/>
    </source>
</evidence>
<feature type="compositionally biased region" description="Polar residues" evidence="2">
    <location>
        <begin position="60"/>
        <end position="73"/>
    </location>
</feature>
<dbReference type="PANTHER" id="PTHR32215">
    <property type="entry name" value="CILIA- AND FLAGELLA-ASSOCIATED PROTEIN 57"/>
    <property type="match status" value="1"/>
</dbReference>
<evidence type="ECO:0000313" key="4">
    <source>
        <dbReference type="Proteomes" id="UP000005239"/>
    </source>
</evidence>
<evidence type="ECO:0000313" key="3">
    <source>
        <dbReference type="EnsemblMetazoa" id="PPA30966.1"/>
    </source>
</evidence>
<keyword evidence="4" id="KW-1185">Reference proteome</keyword>
<gene>
    <name evidence="3" type="primary">WBGene00203831</name>
</gene>
<dbReference type="InterPro" id="IPR036322">
    <property type="entry name" value="WD40_repeat_dom_sf"/>
</dbReference>
<name>A0A8R1UKZ6_PRIPA</name>
<dbReference type="InterPro" id="IPR052993">
    <property type="entry name" value="CFA-57"/>
</dbReference>